<comment type="caution">
    <text evidence="9">The sequence shown here is derived from an EMBL/GenBank/DDBJ whole genome shotgun (WGS) entry which is preliminary data.</text>
</comment>
<keyword evidence="3 8" id="KW-0812">Transmembrane</keyword>
<keyword evidence="10" id="KW-1185">Reference proteome</keyword>
<feature type="repeat" description="PPR" evidence="7">
    <location>
        <begin position="88"/>
        <end position="122"/>
    </location>
</feature>
<feature type="transmembrane region" description="Helical" evidence="8">
    <location>
        <begin position="159"/>
        <end position="176"/>
    </location>
</feature>
<comment type="subcellular location">
    <subcellularLocation>
        <location evidence="1">Membrane</location>
        <topology evidence="1">Multi-pass membrane protein</topology>
    </subcellularLocation>
</comment>
<dbReference type="InterPro" id="IPR002885">
    <property type="entry name" value="PPR_rpt"/>
</dbReference>
<gene>
    <name evidence="9" type="ORF">RJ641_000265</name>
</gene>
<dbReference type="GO" id="GO:0000139">
    <property type="term" value="C:Golgi membrane"/>
    <property type="evidence" value="ECO:0007669"/>
    <property type="project" value="TreeGrafter"/>
</dbReference>
<reference evidence="9 10" key="1">
    <citation type="submission" date="2023-12" db="EMBL/GenBank/DDBJ databases">
        <title>A high-quality genome assembly for Dillenia turbinata (Dilleniales).</title>
        <authorList>
            <person name="Chanderbali A."/>
        </authorList>
    </citation>
    <scope>NUCLEOTIDE SEQUENCE [LARGE SCALE GENOMIC DNA]</scope>
    <source>
        <strain evidence="9">LSX21</strain>
        <tissue evidence="9">Leaf</tissue>
    </source>
</reference>
<dbReference type="EMBL" id="JBAMMX010000001">
    <property type="protein sequence ID" value="KAK6946792.1"/>
    <property type="molecule type" value="Genomic_DNA"/>
</dbReference>
<keyword evidence="6 8" id="KW-0472">Membrane</keyword>
<dbReference type="Pfam" id="PF13041">
    <property type="entry name" value="PPR_2"/>
    <property type="match status" value="1"/>
</dbReference>
<dbReference type="GO" id="GO:0006890">
    <property type="term" value="P:retrograde vesicle-mediated transport, Golgi to endoplasmic reticulum"/>
    <property type="evidence" value="ECO:0007669"/>
    <property type="project" value="TreeGrafter"/>
</dbReference>
<keyword evidence="5 8" id="KW-1133">Transmembrane helix</keyword>
<dbReference type="InterPro" id="IPR004932">
    <property type="entry name" value="Rer1"/>
</dbReference>
<dbReference type="InterPro" id="IPR011990">
    <property type="entry name" value="TPR-like_helical_dom_sf"/>
</dbReference>
<keyword evidence="4" id="KW-0677">Repeat</keyword>
<evidence type="ECO:0000313" key="10">
    <source>
        <dbReference type="Proteomes" id="UP001370490"/>
    </source>
</evidence>
<evidence type="ECO:0000256" key="7">
    <source>
        <dbReference type="PROSITE-ProRule" id="PRU00708"/>
    </source>
</evidence>
<dbReference type="Pfam" id="PF03248">
    <property type="entry name" value="Rer1"/>
    <property type="match status" value="1"/>
</dbReference>
<evidence type="ECO:0000313" key="9">
    <source>
        <dbReference type="EMBL" id="KAK6946792.1"/>
    </source>
</evidence>
<comment type="similarity">
    <text evidence="2">Belongs to the RER1 family.</text>
</comment>
<proteinExistence type="inferred from homology"/>
<feature type="transmembrane region" description="Helical" evidence="8">
    <location>
        <begin position="182"/>
        <end position="200"/>
    </location>
</feature>
<feature type="repeat" description="PPR" evidence="7">
    <location>
        <begin position="53"/>
        <end position="87"/>
    </location>
</feature>
<evidence type="ECO:0000256" key="2">
    <source>
        <dbReference type="ARBA" id="ARBA00006070"/>
    </source>
</evidence>
<dbReference type="Gene3D" id="1.25.40.10">
    <property type="entry name" value="Tetratricopeptide repeat domain"/>
    <property type="match status" value="1"/>
</dbReference>
<evidence type="ECO:0000256" key="3">
    <source>
        <dbReference type="ARBA" id="ARBA00022692"/>
    </source>
</evidence>
<name>A0AAN8WEB4_9MAGN</name>
<evidence type="ECO:0000256" key="6">
    <source>
        <dbReference type="ARBA" id="ARBA00023136"/>
    </source>
</evidence>
<dbReference type="PANTHER" id="PTHR10743">
    <property type="entry name" value="PROTEIN RER1"/>
    <property type="match status" value="1"/>
</dbReference>
<dbReference type="GO" id="GO:0006621">
    <property type="term" value="P:protein retention in ER lumen"/>
    <property type="evidence" value="ECO:0007669"/>
    <property type="project" value="TreeGrafter"/>
</dbReference>
<protein>
    <submittedName>
        <fullName evidence="9">Retrieval of early ER protein Rer1</fullName>
    </submittedName>
</protein>
<dbReference type="PROSITE" id="PS51375">
    <property type="entry name" value="PPR"/>
    <property type="match status" value="2"/>
</dbReference>
<dbReference type="GO" id="GO:0005783">
    <property type="term" value="C:endoplasmic reticulum"/>
    <property type="evidence" value="ECO:0007669"/>
    <property type="project" value="GOC"/>
</dbReference>
<organism evidence="9 10">
    <name type="scientific">Dillenia turbinata</name>
    <dbReference type="NCBI Taxonomy" id="194707"/>
    <lineage>
        <taxon>Eukaryota</taxon>
        <taxon>Viridiplantae</taxon>
        <taxon>Streptophyta</taxon>
        <taxon>Embryophyta</taxon>
        <taxon>Tracheophyta</taxon>
        <taxon>Spermatophyta</taxon>
        <taxon>Magnoliopsida</taxon>
        <taxon>eudicotyledons</taxon>
        <taxon>Gunneridae</taxon>
        <taxon>Pentapetalae</taxon>
        <taxon>Dilleniales</taxon>
        <taxon>Dilleniaceae</taxon>
        <taxon>Dillenia</taxon>
    </lineage>
</organism>
<dbReference type="PANTHER" id="PTHR10743:SF0">
    <property type="entry name" value="PROTEIN RER1"/>
    <property type="match status" value="1"/>
</dbReference>
<evidence type="ECO:0000256" key="8">
    <source>
        <dbReference type="SAM" id="Phobius"/>
    </source>
</evidence>
<sequence length="232" mass="25934">MEKLDFLRICFVASIRISGYENAISPFHALKETEACGHLSFQLVVRTCKAIINTTDFNTIIKGHCKAIEIGKAKEFLEMLLELGLKPDIFTFNSIIDGLCQIHQVDEAFYCSTKMVEWGVILPKGGDGAVAIALMAAWKDDFARVFQYYLGKSMPLPTHRWLGALVVTTIYVLRVYHLQGFYTVSFGLGIYILNLLIGFLSPKVDPELEVLDGASLPTKESDEIKPFYSPPS</sequence>
<dbReference type="NCBIfam" id="TIGR00756">
    <property type="entry name" value="PPR"/>
    <property type="match status" value="2"/>
</dbReference>
<dbReference type="AlphaFoldDB" id="A0AAN8WEB4"/>
<accession>A0AAN8WEB4</accession>
<evidence type="ECO:0000256" key="1">
    <source>
        <dbReference type="ARBA" id="ARBA00004141"/>
    </source>
</evidence>
<evidence type="ECO:0000256" key="5">
    <source>
        <dbReference type="ARBA" id="ARBA00022989"/>
    </source>
</evidence>
<dbReference type="Proteomes" id="UP001370490">
    <property type="component" value="Unassembled WGS sequence"/>
</dbReference>
<evidence type="ECO:0000256" key="4">
    <source>
        <dbReference type="ARBA" id="ARBA00022737"/>
    </source>
</evidence>